<feature type="domain" description="Flagellar hook-associated protein 2 C-terminal" evidence="1">
    <location>
        <begin position="125"/>
        <end position="274"/>
    </location>
</feature>
<organism evidence="2 3">
    <name type="scientific">Azonexus hydrophilus</name>
    <dbReference type="NCBI Taxonomy" id="418702"/>
    <lineage>
        <taxon>Bacteria</taxon>
        <taxon>Pseudomonadati</taxon>
        <taxon>Pseudomonadota</taxon>
        <taxon>Betaproteobacteria</taxon>
        <taxon>Rhodocyclales</taxon>
        <taxon>Azonexaceae</taxon>
        <taxon>Azonexus</taxon>
    </lineage>
</organism>
<evidence type="ECO:0000313" key="3">
    <source>
        <dbReference type="Proteomes" id="UP001479520"/>
    </source>
</evidence>
<keyword evidence="3" id="KW-1185">Reference proteome</keyword>
<dbReference type="Pfam" id="PF07195">
    <property type="entry name" value="FliD_C"/>
    <property type="match status" value="1"/>
</dbReference>
<sequence>MSSNAIIRKTFDFSLLSGMQRGQGNPAAAGGNFLAVLQERLADFKSQAMDSLLNGGSTTGAMNALLTNAPLMANGRNPALFDPESAYAMMTTINRKEVVYKAEFAEMTAMGDYVAAMQQEAGKLGTIDQSSSADEIRSRLQAFADAYNGWIDRFDEVLANGGLLAGTHAATVSQWELEKSIESIFNGAGSGVRGMGALGLEIDPVTNMASLDTARLDRVLASNPNGAVNAIREFSGNFARSAELLNSENNFIPNRMNNLSRVIDYIDTNKASLQMEFGLGDSARPSGEVARALAAYQAMRGISV</sequence>
<keyword evidence="2" id="KW-0969">Cilium</keyword>
<reference evidence="2 3" key="1">
    <citation type="submission" date="2024-04" db="EMBL/GenBank/DDBJ databases">
        <title>Dissimilatory iodate-reducing microorganisms contribute to the enrichment of iodine in groundwater.</title>
        <authorList>
            <person name="Jiang Z."/>
        </authorList>
    </citation>
    <scope>NUCLEOTIDE SEQUENCE [LARGE SCALE GENOMIC DNA]</scope>
    <source>
        <strain evidence="2 3">NCP973</strain>
    </source>
</reference>
<dbReference type="Proteomes" id="UP001479520">
    <property type="component" value="Chromosome"/>
</dbReference>
<evidence type="ECO:0000313" key="2">
    <source>
        <dbReference type="EMBL" id="WZJ22588.1"/>
    </source>
</evidence>
<name>A0ABZ2XK83_9RHOO</name>
<keyword evidence="2" id="KW-0282">Flagellum</keyword>
<gene>
    <name evidence="2" type="primary">fliD</name>
    <name evidence="2" type="ORF">AADV58_05415</name>
</gene>
<evidence type="ECO:0000259" key="1">
    <source>
        <dbReference type="Pfam" id="PF07195"/>
    </source>
</evidence>
<proteinExistence type="predicted"/>
<accession>A0ABZ2XK83</accession>
<dbReference type="RefSeq" id="WP_341744255.1">
    <property type="nucleotide sequence ID" value="NZ_CP151406.1"/>
</dbReference>
<keyword evidence="2" id="KW-0966">Cell projection</keyword>
<dbReference type="EMBL" id="CP151406">
    <property type="protein sequence ID" value="WZJ22588.1"/>
    <property type="molecule type" value="Genomic_DNA"/>
</dbReference>
<protein>
    <submittedName>
        <fullName evidence="2">Flagellar filament capping protein FliD</fullName>
    </submittedName>
</protein>
<dbReference type="InterPro" id="IPR010809">
    <property type="entry name" value="FliD_C"/>
</dbReference>